<dbReference type="GO" id="GO:0032259">
    <property type="term" value="P:methylation"/>
    <property type="evidence" value="ECO:0007669"/>
    <property type="project" value="UniProtKB-KW"/>
</dbReference>
<name>A0AAD7XHJ4_9STRA</name>
<dbReference type="Gene3D" id="3.40.50.150">
    <property type="entry name" value="Vaccinia Virus protein VP39"/>
    <property type="match status" value="1"/>
</dbReference>
<feature type="domain" description="O-methyltransferase dimerisation" evidence="5">
    <location>
        <begin position="72"/>
        <end position="148"/>
    </location>
</feature>
<evidence type="ECO:0008006" key="8">
    <source>
        <dbReference type="Google" id="ProtNLM"/>
    </source>
</evidence>
<evidence type="ECO:0000259" key="4">
    <source>
        <dbReference type="Pfam" id="PF00891"/>
    </source>
</evidence>
<dbReference type="PROSITE" id="PS51683">
    <property type="entry name" value="SAM_OMT_II"/>
    <property type="match status" value="1"/>
</dbReference>
<dbReference type="PANTHER" id="PTHR43712">
    <property type="entry name" value="PUTATIVE (AFU_ORTHOLOGUE AFUA_4G14580)-RELATED"/>
    <property type="match status" value="1"/>
</dbReference>
<evidence type="ECO:0000313" key="6">
    <source>
        <dbReference type="EMBL" id="KAJ8601722.1"/>
    </source>
</evidence>
<dbReference type="SUPFAM" id="SSF46785">
    <property type="entry name" value="Winged helix' DNA-binding domain"/>
    <property type="match status" value="1"/>
</dbReference>
<sequence length="404" mass="44118">MRVAVVVILAGVAALVAYLIGTSPPNVVPPVMPESSLVPELPPWPVFRFFVGLNDFLRFLAEKTTPPDIRALELSNAFWQSVVVYALVKHGALDALFKEKEAACGAVAEMTHTHPHYMCRFMHAAATLGILEEPVPGTFRNTEIAEELRTTSRDRALWLSAMLRDSYVATAEKSILTGEPGCVEHLGAPWWEWHAEHQVESEMFDRAMKDFALRTAAAVVGALPLKGDEVICDVGGGIGTLLATIWEHWPSTTVKVFDLPETASRATAYFKHRGVKNASAISASFFDPLPADIKTCDIIFLKNVLHDWADDECVKIVANIKQSAAPGSRLAVVEAIVGTDGPSFERAKAAVEAGILSTCPMGAKERTLAEYSDIYRRANVLLGPDDIPTVLKLRELLSVMMMPL</sequence>
<evidence type="ECO:0000259" key="5">
    <source>
        <dbReference type="Pfam" id="PF08100"/>
    </source>
</evidence>
<dbReference type="Pfam" id="PF00891">
    <property type="entry name" value="Methyltransf_2"/>
    <property type="match status" value="1"/>
</dbReference>
<evidence type="ECO:0000256" key="3">
    <source>
        <dbReference type="ARBA" id="ARBA00022691"/>
    </source>
</evidence>
<protein>
    <recommendedName>
        <fullName evidence="8">O-methyltransferase domain-containing protein</fullName>
    </recommendedName>
</protein>
<dbReference type="EMBL" id="JAQMWT010000407">
    <property type="protein sequence ID" value="KAJ8601722.1"/>
    <property type="molecule type" value="Genomic_DNA"/>
</dbReference>
<comment type="caution">
    <text evidence="6">The sequence shown here is derived from an EMBL/GenBank/DDBJ whole genome shotgun (WGS) entry which is preliminary data.</text>
</comment>
<proteinExistence type="predicted"/>
<dbReference type="InterPro" id="IPR029063">
    <property type="entry name" value="SAM-dependent_MTases_sf"/>
</dbReference>
<keyword evidence="1" id="KW-0489">Methyltransferase</keyword>
<dbReference type="PANTHER" id="PTHR43712:SF2">
    <property type="entry name" value="O-METHYLTRANSFERASE CICE"/>
    <property type="match status" value="1"/>
</dbReference>
<dbReference type="Pfam" id="PF08100">
    <property type="entry name" value="Dimerisation"/>
    <property type="match status" value="1"/>
</dbReference>
<dbReference type="GO" id="GO:0008171">
    <property type="term" value="F:O-methyltransferase activity"/>
    <property type="evidence" value="ECO:0007669"/>
    <property type="project" value="InterPro"/>
</dbReference>
<evidence type="ECO:0000313" key="7">
    <source>
        <dbReference type="Proteomes" id="UP001230188"/>
    </source>
</evidence>
<reference evidence="6" key="1">
    <citation type="submission" date="2023-01" db="EMBL/GenBank/DDBJ databases">
        <title>Metagenome sequencing of chrysophaentin producing Chrysophaeum taylorii.</title>
        <authorList>
            <person name="Davison J."/>
            <person name="Bewley C."/>
        </authorList>
    </citation>
    <scope>NUCLEOTIDE SEQUENCE</scope>
    <source>
        <strain evidence="6">NIES-1699</strain>
    </source>
</reference>
<dbReference type="SUPFAM" id="SSF53335">
    <property type="entry name" value="S-adenosyl-L-methionine-dependent methyltransferases"/>
    <property type="match status" value="1"/>
</dbReference>
<dbReference type="Proteomes" id="UP001230188">
    <property type="component" value="Unassembled WGS sequence"/>
</dbReference>
<dbReference type="InterPro" id="IPR012967">
    <property type="entry name" value="COMT_dimerisation"/>
</dbReference>
<dbReference type="AlphaFoldDB" id="A0AAD7XHJ4"/>
<organism evidence="6 7">
    <name type="scientific">Chrysophaeum taylorii</name>
    <dbReference type="NCBI Taxonomy" id="2483200"/>
    <lineage>
        <taxon>Eukaryota</taxon>
        <taxon>Sar</taxon>
        <taxon>Stramenopiles</taxon>
        <taxon>Ochrophyta</taxon>
        <taxon>Pelagophyceae</taxon>
        <taxon>Pelagomonadales</taxon>
        <taxon>Pelagomonadaceae</taxon>
        <taxon>Chrysophaeum</taxon>
    </lineage>
</organism>
<accession>A0AAD7XHJ4</accession>
<keyword evidence="2" id="KW-0808">Transferase</keyword>
<gene>
    <name evidence="6" type="ORF">CTAYLR_003201</name>
</gene>
<dbReference type="InterPro" id="IPR016461">
    <property type="entry name" value="COMT-like"/>
</dbReference>
<dbReference type="Gene3D" id="1.10.10.10">
    <property type="entry name" value="Winged helix-like DNA-binding domain superfamily/Winged helix DNA-binding domain"/>
    <property type="match status" value="1"/>
</dbReference>
<dbReference type="InterPro" id="IPR001077">
    <property type="entry name" value="COMT_C"/>
</dbReference>
<dbReference type="InterPro" id="IPR036390">
    <property type="entry name" value="WH_DNA-bd_sf"/>
</dbReference>
<dbReference type="InterPro" id="IPR036388">
    <property type="entry name" value="WH-like_DNA-bd_sf"/>
</dbReference>
<dbReference type="CDD" id="cd02440">
    <property type="entry name" value="AdoMet_MTases"/>
    <property type="match status" value="1"/>
</dbReference>
<dbReference type="GO" id="GO:0046983">
    <property type="term" value="F:protein dimerization activity"/>
    <property type="evidence" value="ECO:0007669"/>
    <property type="project" value="InterPro"/>
</dbReference>
<evidence type="ECO:0000256" key="2">
    <source>
        <dbReference type="ARBA" id="ARBA00022679"/>
    </source>
</evidence>
<feature type="domain" description="O-methyltransferase C-terminal" evidence="4">
    <location>
        <begin position="185"/>
        <end position="378"/>
    </location>
</feature>
<keyword evidence="7" id="KW-1185">Reference proteome</keyword>
<dbReference type="Gene3D" id="1.10.287.1350">
    <property type="match status" value="1"/>
</dbReference>
<keyword evidence="3" id="KW-0949">S-adenosyl-L-methionine</keyword>
<evidence type="ECO:0000256" key="1">
    <source>
        <dbReference type="ARBA" id="ARBA00022603"/>
    </source>
</evidence>